<gene>
    <name evidence="1" type="ORF">AOZ06_24290</name>
</gene>
<name>A0A0N9I0S6_9PSEU</name>
<dbReference type="STRING" id="860235.AOZ06_24290"/>
<keyword evidence="2" id="KW-1185">Reference proteome</keyword>
<dbReference type="EMBL" id="CP012752">
    <property type="protein sequence ID" value="ALG09606.1"/>
    <property type="molecule type" value="Genomic_DNA"/>
</dbReference>
<sequence length="289" mass="31008">MHAEPVVPVNVVLLGADSASTSALVDRAAQHGWHLRYPKSPDGNGHHVLLWSAGEGPRVELSATAPAGHVLHSRASSPSLVALRNALDDADVVCLVLDGDSVQDWFSHRDVQRTRRRLRVHEISMLVRATATDRMRSGHELPALVLAVTSQVDGVTVNALRELVPVAFSSGADTLVALPGNAAAPFHFAVGHVVAGQLAGRGAALHTGIGRLDALTRQITGTRVGSRKRARLEAQRGKLSAGLVAEQEASARLRHLMRVTQRRLHGLPFFHDGRTIDPAIALGRRRYDA</sequence>
<dbReference type="Proteomes" id="UP000063699">
    <property type="component" value="Chromosome"/>
</dbReference>
<dbReference type="KEGG" id="kphy:AOZ06_24290"/>
<evidence type="ECO:0000313" key="2">
    <source>
        <dbReference type="Proteomes" id="UP000063699"/>
    </source>
</evidence>
<reference evidence="1 2" key="1">
    <citation type="submission" date="2015-07" db="EMBL/GenBank/DDBJ databases">
        <title>Genome sequencing of Kibdelosporangium phytohabitans.</title>
        <authorList>
            <person name="Qin S."/>
            <person name="Xing K."/>
        </authorList>
    </citation>
    <scope>NUCLEOTIDE SEQUENCE [LARGE SCALE GENOMIC DNA]</scope>
    <source>
        <strain evidence="1 2">KLBMP1111</strain>
    </source>
</reference>
<dbReference type="RefSeq" id="WP_054291510.1">
    <property type="nucleotide sequence ID" value="NZ_CP012752.1"/>
</dbReference>
<proteinExistence type="predicted"/>
<dbReference type="OrthoDB" id="21342at2"/>
<evidence type="ECO:0000313" key="1">
    <source>
        <dbReference type="EMBL" id="ALG09606.1"/>
    </source>
</evidence>
<organism evidence="1 2">
    <name type="scientific">Kibdelosporangium phytohabitans</name>
    <dbReference type="NCBI Taxonomy" id="860235"/>
    <lineage>
        <taxon>Bacteria</taxon>
        <taxon>Bacillati</taxon>
        <taxon>Actinomycetota</taxon>
        <taxon>Actinomycetes</taxon>
        <taxon>Pseudonocardiales</taxon>
        <taxon>Pseudonocardiaceae</taxon>
        <taxon>Kibdelosporangium</taxon>
    </lineage>
</organism>
<protein>
    <submittedName>
        <fullName evidence="1">Uncharacterized protein</fullName>
    </submittedName>
</protein>
<accession>A0A0N9I0S6</accession>
<dbReference type="AlphaFoldDB" id="A0A0N9I0S6"/>